<dbReference type="CDD" id="cd00130">
    <property type="entry name" value="PAS"/>
    <property type="match status" value="1"/>
</dbReference>
<dbReference type="Gene3D" id="3.30.450.20">
    <property type="entry name" value="PAS domain"/>
    <property type="match status" value="1"/>
</dbReference>
<evidence type="ECO:0000256" key="2">
    <source>
        <dbReference type="ARBA" id="ARBA00022643"/>
    </source>
</evidence>
<evidence type="ECO:0000313" key="5">
    <source>
        <dbReference type="EMBL" id="MFC7235165.1"/>
    </source>
</evidence>
<dbReference type="Pfam" id="PF13426">
    <property type="entry name" value="PAS_9"/>
    <property type="match status" value="1"/>
</dbReference>
<organism evidence="5 6">
    <name type="scientific">Halosegnis marinus</name>
    <dbReference type="NCBI Taxonomy" id="3034023"/>
    <lineage>
        <taxon>Archaea</taxon>
        <taxon>Methanobacteriati</taxon>
        <taxon>Methanobacteriota</taxon>
        <taxon>Stenosarchaea group</taxon>
        <taxon>Halobacteria</taxon>
        <taxon>Halobacteriales</taxon>
        <taxon>Natronomonadaceae</taxon>
        <taxon>Halosegnis</taxon>
    </lineage>
</organism>
<evidence type="ECO:0000259" key="4">
    <source>
        <dbReference type="PROSITE" id="PS50112"/>
    </source>
</evidence>
<dbReference type="SUPFAM" id="SSF55785">
    <property type="entry name" value="PYP-like sensor domain (PAS domain)"/>
    <property type="match status" value="1"/>
</dbReference>
<feature type="domain" description="PAS" evidence="4">
    <location>
        <begin position="76"/>
        <end position="126"/>
    </location>
</feature>
<dbReference type="EMBL" id="JBHTAP010000001">
    <property type="protein sequence ID" value="MFC7235165.1"/>
    <property type="molecule type" value="Genomic_DNA"/>
</dbReference>
<name>A0ABD5ZNY4_9EURY</name>
<protein>
    <submittedName>
        <fullName evidence="5">PAS domain-containing protein</fullName>
    </submittedName>
</protein>
<dbReference type="AlphaFoldDB" id="A0ABD5ZNY4"/>
<evidence type="ECO:0000256" key="3">
    <source>
        <dbReference type="ARBA" id="ARBA00022991"/>
    </source>
</evidence>
<gene>
    <name evidence="5" type="ORF">ACFQJ4_07525</name>
</gene>
<dbReference type="PANTHER" id="PTHR47429:SF2">
    <property type="entry name" value="PROTEIN TWIN LOV 1"/>
    <property type="match status" value="1"/>
</dbReference>
<evidence type="ECO:0000313" key="6">
    <source>
        <dbReference type="Proteomes" id="UP001596398"/>
    </source>
</evidence>
<keyword evidence="2" id="KW-0288">FMN</keyword>
<dbReference type="NCBIfam" id="TIGR00229">
    <property type="entry name" value="sensory_box"/>
    <property type="match status" value="1"/>
</dbReference>
<keyword evidence="3" id="KW-0157">Chromophore</keyword>
<sequence length="169" mass="18670">MDRGTVLDLLAADEAAFARDAGDLLGVEVPPLDAFDGPDDCPAWPDLLARRKRLVRRVWLLDDAPFGVTLAGPAYEDNPVLYANRTLRGMTGYAMADLAGENLRLLQGPDTEREAVADLHEALRTWEPTTVELTNYRADGTPFRNRVSLLPMTDDAGTVTEWFGVQERV</sequence>
<dbReference type="RefSeq" id="WP_276233300.1">
    <property type="nucleotide sequence ID" value="NZ_CP119802.1"/>
</dbReference>
<proteinExistence type="predicted"/>
<dbReference type="InterPro" id="IPR000014">
    <property type="entry name" value="PAS"/>
</dbReference>
<reference evidence="5 6" key="1">
    <citation type="journal article" date="2019" name="Int. J. Syst. Evol. Microbiol.">
        <title>The Global Catalogue of Microorganisms (GCM) 10K type strain sequencing project: providing services to taxonomists for standard genome sequencing and annotation.</title>
        <authorList>
            <consortium name="The Broad Institute Genomics Platform"/>
            <consortium name="The Broad Institute Genome Sequencing Center for Infectious Disease"/>
            <person name="Wu L."/>
            <person name="Ma J."/>
        </authorList>
    </citation>
    <scope>NUCLEOTIDE SEQUENCE [LARGE SCALE GENOMIC DNA]</scope>
    <source>
        <strain evidence="5 6">DT85</strain>
    </source>
</reference>
<comment type="caution">
    <text evidence="5">The sequence shown here is derived from an EMBL/GenBank/DDBJ whole genome shotgun (WGS) entry which is preliminary data.</text>
</comment>
<evidence type="ECO:0000256" key="1">
    <source>
        <dbReference type="ARBA" id="ARBA00022630"/>
    </source>
</evidence>
<dbReference type="Proteomes" id="UP001596398">
    <property type="component" value="Unassembled WGS sequence"/>
</dbReference>
<dbReference type="GeneID" id="79266848"/>
<accession>A0ABD5ZNY4</accession>
<dbReference type="PROSITE" id="PS50112">
    <property type="entry name" value="PAS"/>
    <property type="match status" value="1"/>
</dbReference>
<keyword evidence="6" id="KW-1185">Reference proteome</keyword>
<dbReference type="InterPro" id="IPR035965">
    <property type="entry name" value="PAS-like_dom_sf"/>
</dbReference>
<keyword evidence="1" id="KW-0285">Flavoprotein</keyword>
<dbReference type="PANTHER" id="PTHR47429">
    <property type="entry name" value="PROTEIN TWIN LOV 1"/>
    <property type="match status" value="1"/>
</dbReference>